<dbReference type="GO" id="GO:0005886">
    <property type="term" value="C:plasma membrane"/>
    <property type="evidence" value="ECO:0007669"/>
    <property type="project" value="TreeGrafter"/>
</dbReference>
<evidence type="ECO:0000256" key="4">
    <source>
        <dbReference type="ARBA" id="ARBA00022737"/>
    </source>
</evidence>
<evidence type="ECO:0000256" key="2">
    <source>
        <dbReference type="ARBA" id="ARBA00004308"/>
    </source>
</evidence>
<dbReference type="InterPro" id="IPR057430">
    <property type="entry name" value="LDLRAD1_C"/>
</dbReference>
<dbReference type="Pfam" id="PF25241">
    <property type="entry name" value="LDLRAD1_C"/>
    <property type="match status" value="1"/>
</dbReference>
<feature type="transmembrane region" description="Helical" evidence="10">
    <location>
        <begin position="39"/>
        <end position="65"/>
    </location>
</feature>
<evidence type="ECO:0000259" key="11">
    <source>
        <dbReference type="Pfam" id="PF25241"/>
    </source>
</evidence>
<evidence type="ECO:0000256" key="7">
    <source>
        <dbReference type="ARBA" id="ARBA00023157"/>
    </source>
</evidence>
<keyword evidence="3 10" id="KW-0812">Transmembrane</keyword>
<keyword evidence="12" id="KW-0675">Receptor</keyword>
<accession>A0AAD1SXU2</accession>
<dbReference type="GO" id="GO:0012505">
    <property type="term" value="C:endomembrane system"/>
    <property type="evidence" value="ECO:0007669"/>
    <property type="project" value="UniProtKB-SubCell"/>
</dbReference>
<name>A0AAD1SXU2_PELCU</name>
<evidence type="ECO:0000256" key="5">
    <source>
        <dbReference type="ARBA" id="ARBA00022989"/>
    </source>
</evidence>
<evidence type="ECO:0000313" key="13">
    <source>
        <dbReference type="Proteomes" id="UP001295444"/>
    </source>
</evidence>
<proteinExistence type="predicted"/>
<keyword evidence="7" id="KW-1015">Disulfide bond</keyword>
<feature type="compositionally biased region" description="Basic and acidic residues" evidence="9">
    <location>
        <begin position="1"/>
        <end position="13"/>
    </location>
</feature>
<organism evidence="12 13">
    <name type="scientific">Pelobates cultripes</name>
    <name type="common">Western spadefoot toad</name>
    <dbReference type="NCBI Taxonomy" id="61616"/>
    <lineage>
        <taxon>Eukaryota</taxon>
        <taxon>Metazoa</taxon>
        <taxon>Chordata</taxon>
        <taxon>Craniata</taxon>
        <taxon>Vertebrata</taxon>
        <taxon>Euteleostomi</taxon>
        <taxon>Amphibia</taxon>
        <taxon>Batrachia</taxon>
        <taxon>Anura</taxon>
        <taxon>Pelobatoidea</taxon>
        <taxon>Pelobatidae</taxon>
        <taxon>Pelobates</taxon>
    </lineage>
</organism>
<dbReference type="InterPro" id="IPR050685">
    <property type="entry name" value="LDLR"/>
</dbReference>
<dbReference type="InterPro" id="IPR036055">
    <property type="entry name" value="LDL_receptor-like_sf"/>
</dbReference>
<dbReference type="GO" id="GO:0016192">
    <property type="term" value="P:vesicle-mediated transport"/>
    <property type="evidence" value="ECO:0007669"/>
    <property type="project" value="UniProtKB-ARBA"/>
</dbReference>
<dbReference type="PROSITE" id="PS01209">
    <property type="entry name" value="LDLRA_1"/>
    <property type="match status" value="1"/>
</dbReference>
<evidence type="ECO:0000256" key="10">
    <source>
        <dbReference type="SAM" id="Phobius"/>
    </source>
</evidence>
<feature type="domain" description="LDLRAD1-like C-terminal" evidence="11">
    <location>
        <begin position="163"/>
        <end position="202"/>
    </location>
</feature>
<dbReference type="PROSITE" id="PS50068">
    <property type="entry name" value="LDLRA_2"/>
    <property type="match status" value="1"/>
</dbReference>
<evidence type="ECO:0000313" key="12">
    <source>
        <dbReference type="EMBL" id="CAH2311197.1"/>
    </source>
</evidence>
<dbReference type="InterPro" id="IPR002172">
    <property type="entry name" value="LDrepeatLR_classA_rpt"/>
</dbReference>
<evidence type="ECO:0000256" key="6">
    <source>
        <dbReference type="ARBA" id="ARBA00023136"/>
    </source>
</evidence>
<keyword evidence="13" id="KW-1185">Reference proteome</keyword>
<reference evidence="12" key="1">
    <citation type="submission" date="2022-03" db="EMBL/GenBank/DDBJ databases">
        <authorList>
            <person name="Alioto T."/>
            <person name="Alioto T."/>
            <person name="Gomez Garrido J."/>
        </authorList>
    </citation>
    <scope>NUCLEOTIDE SEQUENCE</scope>
</reference>
<dbReference type="SUPFAM" id="SSF57424">
    <property type="entry name" value="LDL receptor-like module"/>
    <property type="match status" value="2"/>
</dbReference>
<dbReference type="Proteomes" id="UP001295444">
    <property type="component" value="Chromosome 08"/>
</dbReference>
<dbReference type="PRINTS" id="PR00261">
    <property type="entry name" value="LDLRECEPTOR"/>
</dbReference>
<evidence type="ECO:0000256" key="1">
    <source>
        <dbReference type="ARBA" id="ARBA00004167"/>
    </source>
</evidence>
<dbReference type="SMART" id="SM00192">
    <property type="entry name" value="LDLa"/>
    <property type="match status" value="3"/>
</dbReference>
<comment type="caution">
    <text evidence="8">Lacks conserved residue(s) required for the propagation of feature annotation.</text>
</comment>
<sequence length="205" mass="22645">MMNKTYPKDREFDNSSFGSSETMLPRNEKDCCNTCTRRCVCITLAVLLVLMVIAAAIACTVTLALPSRTPESRLCTTGNYTGFLCDDRITCLLPSQVCDSSNDCGTGEDETTSLCSNLPDSLPGYLIFRCGNPSVWIYSNYKCNEINNCGDCSDESMTFASCPSCGSDWWTCTPVLYQYCNCIPRSLCKNGVQDCTNWSDEYVCS</sequence>
<evidence type="ECO:0000256" key="3">
    <source>
        <dbReference type="ARBA" id="ARBA00022692"/>
    </source>
</evidence>
<dbReference type="AlphaFoldDB" id="A0AAD1SXU2"/>
<dbReference type="EMBL" id="OW240919">
    <property type="protein sequence ID" value="CAH2311197.1"/>
    <property type="molecule type" value="Genomic_DNA"/>
</dbReference>
<feature type="region of interest" description="Disordered" evidence="9">
    <location>
        <begin position="1"/>
        <end position="23"/>
    </location>
</feature>
<protein>
    <submittedName>
        <fullName evidence="12">Low-density lipo receptor class A domain-containing 1</fullName>
    </submittedName>
</protein>
<gene>
    <name evidence="12" type="ORF">PECUL_23A038002</name>
</gene>
<dbReference type="PANTHER" id="PTHR24270">
    <property type="entry name" value="LOW-DENSITY LIPOPROTEIN RECEPTOR-RELATED"/>
    <property type="match status" value="1"/>
</dbReference>
<dbReference type="InterPro" id="IPR023415">
    <property type="entry name" value="LDLR_class-A_CS"/>
</dbReference>
<keyword evidence="6 10" id="KW-0472">Membrane</keyword>
<dbReference type="Gene3D" id="4.10.400.10">
    <property type="entry name" value="Low-density Lipoprotein Receptor"/>
    <property type="match status" value="1"/>
</dbReference>
<comment type="subcellular location">
    <subcellularLocation>
        <location evidence="2">Endomembrane system</location>
    </subcellularLocation>
    <subcellularLocation>
        <location evidence="1">Membrane</location>
        <topology evidence="1">Single-pass membrane protein</topology>
    </subcellularLocation>
</comment>
<keyword evidence="5 10" id="KW-1133">Transmembrane helix</keyword>
<evidence type="ECO:0000256" key="9">
    <source>
        <dbReference type="SAM" id="MobiDB-lite"/>
    </source>
</evidence>
<keyword evidence="4" id="KW-0677">Repeat</keyword>
<evidence type="ECO:0000256" key="8">
    <source>
        <dbReference type="PROSITE-ProRule" id="PRU00124"/>
    </source>
</evidence>